<dbReference type="RefSeq" id="WP_007417614.1">
    <property type="nucleotide sequence ID" value="NZ_ABOX02000045.1"/>
</dbReference>
<keyword evidence="3" id="KW-1185">Reference proteome</keyword>
<reference evidence="2 3" key="1">
    <citation type="journal article" date="2011" name="J. Bacteriol.">
        <title>Genome sequence of 'Pedosphaera parvula' Ellin514, an aerobic Verrucomicrobial isolate from pasture soil.</title>
        <authorList>
            <person name="Kant R."/>
            <person name="van Passel M.W."/>
            <person name="Sangwan P."/>
            <person name="Palva A."/>
            <person name="Lucas S."/>
            <person name="Copeland A."/>
            <person name="Lapidus A."/>
            <person name="Glavina Del Rio T."/>
            <person name="Dalin E."/>
            <person name="Tice H."/>
            <person name="Bruce D."/>
            <person name="Goodwin L."/>
            <person name="Pitluck S."/>
            <person name="Chertkov O."/>
            <person name="Larimer F.W."/>
            <person name="Land M.L."/>
            <person name="Hauser L."/>
            <person name="Brettin T.S."/>
            <person name="Detter J.C."/>
            <person name="Han S."/>
            <person name="de Vos W.M."/>
            <person name="Janssen P.H."/>
            <person name="Smidt H."/>
        </authorList>
    </citation>
    <scope>NUCLEOTIDE SEQUENCE [LARGE SCALE GENOMIC DNA]</scope>
    <source>
        <strain evidence="2 3">Ellin514</strain>
    </source>
</reference>
<evidence type="ECO:0000256" key="1">
    <source>
        <dbReference type="SAM" id="SignalP"/>
    </source>
</evidence>
<organism evidence="2 3">
    <name type="scientific">Pedosphaera parvula (strain Ellin514)</name>
    <dbReference type="NCBI Taxonomy" id="320771"/>
    <lineage>
        <taxon>Bacteria</taxon>
        <taxon>Pseudomonadati</taxon>
        <taxon>Verrucomicrobiota</taxon>
        <taxon>Pedosphaerae</taxon>
        <taxon>Pedosphaerales</taxon>
        <taxon>Pedosphaeraceae</taxon>
        <taxon>Pedosphaera</taxon>
    </lineage>
</organism>
<dbReference type="STRING" id="320771.Cflav_PD1268"/>
<comment type="caution">
    <text evidence="2">The sequence shown here is derived from an EMBL/GenBank/DDBJ whole genome shotgun (WGS) entry which is preliminary data.</text>
</comment>
<sequence precursor="true">MRRVYFFSLVLACIFHSSTRMAEAGFLDKLETSLNKLTTTNTTGTTNLATTNAGSSTNINQADLKGLSEDQVVLGIKQALSNGVLQAVSQLGHQDGFLTNANVKIPMPDKLQTAEKTLRNLKQDKLADNFITTMNRAAELAVPEAANVFGDALKQMNIEDAKNILLGSNDAATQYFSKVSQTNLYAKFYPIVKKDTEEAGVTSAYKQMLAKTTGTTSKSLGSFGSLVSNTLLSPDAMDIDAYVTNKTMDGLFKIMAEQEKLIRQNPAARATDVLQKVFGAVKPAA</sequence>
<evidence type="ECO:0000313" key="2">
    <source>
        <dbReference type="EMBL" id="EEF58329.1"/>
    </source>
</evidence>
<dbReference type="Pfam" id="PF13852">
    <property type="entry name" value="DUF4197"/>
    <property type="match status" value="1"/>
</dbReference>
<protein>
    <recommendedName>
        <fullName evidence="4">DUF4197 domain-containing protein</fullName>
    </recommendedName>
</protein>
<dbReference type="EMBL" id="ABOX02000045">
    <property type="protein sequence ID" value="EEF58329.1"/>
    <property type="molecule type" value="Genomic_DNA"/>
</dbReference>
<dbReference type="AlphaFoldDB" id="B9XP78"/>
<feature type="signal peptide" evidence="1">
    <location>
        <begin position="1"/>
        <end position="22"/>
    </location>
</feature>
<dbReference type="Proteomes" id="UP000003688">
    <property type="component" value="Unassembled WGS sequence"/>
</dbReference>
<dbReference type="OrthoDB" id="5292580at2"/>
<name>B9XP78_PEDPL</name>
<feature type="chain" id="PRO_5002895009" description="DUF4197 domain-containing protein" evidence="1">
    <location>
        <begin position="23"/>
        <end position="285"/>
    </location>
</feature>
<keyword evidence="1" id="KW-0732">Signal</keyword>
<dbReference type="InterPro" id="IPR025245">
    <property type="entry name" value="DUF4197"/>
</dbReference>
<proteinExistence type="predicted"/>
<evidence type="ECO:0000313" key="3">
    <source>
        <dbReference type="Proteomes" id="UP000003688"/>
    </source>
</evidence>
<evidence type="ECO:0008006" key="4">
    <source>
        <dbReference type="Google" id="ProtNLM"/>
    </source>
</evidence>
<gene>
    <name evidence="2" type="ORF">Cflav_PD1268</name>
</gene>
<accession>B9XP78</accession>